<evidence type="ECO:0000313" key="4">
    <source>
        <dbReference type="Proteomes" id="UP000198814"/>
    </source>
</evidence>
<dbReference type="GO" id="GO:0003723">
    <property type="term" value="F:RNA binding"/>
    <property type="evidence" value="ECO:0007669"/>
    <property type="project" value="UniProtKB-KW"/>
</dbReference>
<evidence type="ECO:0000313" key="3">
    <source>
        <dbReference type="EMBL" id="TXI28442.1"/>
    </source>
</evidence>
<organism evidence="2 4">
    <name type="scientific">Nitrosomonas oligotropha</name>
    <dbReference type="NCBI Taxonomy" id="42354"/>
    <lineage>
        <taxon>Bacteria</taxon>
        <taxon>Pseudomonadati</taxon>
        <taxon>Pseudomonadota</taxon>
        <taxon>Betaproteobacteria</taxon>
        <taxon>Nitrosomonadales</taxon>
        <taxon>Nitrosomonadaceae</taxon>
        <taxon>Nitrosomonas</taxon>
    </lineage>
</organism>
<dbReference type="PROSITE" id="PS50889">
    <property type="entry name" value="S4"/>
    <property type="match status" value="1"/>
</dbReference>
<evidence type="ECO:0000313" key="5">
    <source>
        <dbReference type="Proteomes" id="UP000321055"/>
    </source>
</evidence>
<dbReference type="STRING" id="42354.SAMN05216333_104133"/>
<dbReference type="Pfam" id="PF13275">
    <property type="entry name" value="S4_2"/>
    <property type="match status" value="1"/>
</dbReference>
<reference evidence="3 5" key="3">
    <citation type="submission" date="2018-09" db="EMBL/GenBank/DDBJ databases">
        <title>Metagenome Assembled Genomes from an Advanced Water Purification Facility.</title>
        <authorList>
            <person name="Stamps B.W."/>
            <person name="Spear J.R."/>
        </authorList>
    </citation>
    <scope>NUCLEOTIDE SEQUENCE [LARGE SCALE GENOMIC DNA]</scope>
    <source>
        <strain evidence="3">Bin_54_1</strain>
    </source>
</reference>
<dbReference type="CDD" id="cd00165">
    <property type="entry name" value="S4"/>
    <property type="match status" value="1"/>
</dbReference>
<gene>
    <name evidence="3" type="ORF">E6Q60_07350</name>
    <name evidence="2" type="ORF">SAMN05216333_104133</name>
</gene>
<dbReference type="Proteomes" id="UP000198814">
    <property type="component" value="Unassembled WGS sequence"/>
</dbReference>
<sequence length="70" mass="7491">MSEFSLKGHDTIALNDLLKITGLCGSGGAAKAVIAEGKVKVDGQIELRKTCKIRSGQMVEFARERITVTV</sequence>
<accession>A0A1H8M1E3</accession>
<evidence type="ECO:0000313" key="2">
    <source>
        <dbReference type="EMBL" id="SEO11234.1"/>
    </source>
</evidence>
<dbReference type="SUPFAM" id="SSF55174">
    <property type="entry name" value="Alpha-L RNA-binding motif"/>
    <property type="match status" value="1"/>
</dbReference>
<dbReference type="EMBL" id="FODO01000004">
    <property type="protein sequence ID" value="SEO11234.1"/>
    <property type="molecule type" value="Genomic_DNA"/>
</dbReference>
<reference evidence="2" key="2">
    <citation type="submission" date="2016-10" db="EMBL/GenBank/DDBJ databases">
        <authorList>
            <person name="de Groot N.N."/>
        </authorList>
    </citation>
    <scope>NUCLEOTIDE SEQUENCE [LARGE SCALE GENOMIC DNA]</scope>
    <source>
        <strain evidence="2">Nm76</strain>
    </source>
</reference>
<dbReference type="RefSeq" id="WP_090316284.1">
    <property type="nucleotide sequence ID" value="NZ_FNOE01000004.1"/>
</dbReference>
<dbReference type="AlphaFoldDB" id="A0A1H8M1E3"/>
<keyword evidence="1" id="KW-0694">RNA-binding</keyword>
<name>A0A1H8M1E3_9PROT</name>
<dbReference type="Proteomes" id="UP000321055">
    <property type="component" value="Unassembled WGS sequence"/>
</dbReference>
<dbReference type="Gene3D" id="3.10.290.10">
    <property type="entry name" value="RNA-binding S4 domain"/>
    <property type="match status" value="1"/>
</dbReference>
<dbReference type="InterPro" id="IPR036986">
    <property type="entry name" value="S4_RNA-bd_sf"/>
</dbReference>
<dbReference type="OrthoDB" id="9802835at2"/>
<evidence type="ECO:0000256" key="1">
    <source>
        <dbReference type="PROSITE-ProRule" id="PRU00182"/>
    </source>
</evidence>
<dbReference type="EMBL" id="SSFX01000051">
    <property type="protein sequence ID" value="TXI28442.1"/>
    <property type="molecule type" value="Genomic_DNA"/>
</dbReference>
<keyword evidence="4" id="KW-1185">Reference proteome</keyword>
<reference evidence="4" key="1">
    <citation type="submission" date="2016-10" db="EMBL/GenBank/DDBJ databases">
        <authorList>
            <person name="Varghese N."/>
            <person name="Submissions S."/>
        </authorList>
    </citation>
    <scope>NUCLEOTIDE SEQUENCE [LARGE SCALE GENOMIC DNA]</scope>
    <source>
        <strain evidence="4">Nm76</strain>
    </source>
</reference>
<proteinExistence type="predicted"/>
<protein>
    <submittedName>
        <fullName evidence="3">RNA-binding S4 domain-containing protein</fullName>
    </submittedName>
    <submittedName>
        <fullName evidence="2">Ribosome-associated protein</fullName>
    </submittedName>
</protein>